<reference evidence="3" key="1">
    <citation type="submission" date="2021-04" db="EMBL/GenBank/DDBJ databases">
        <title>Dactylosporangium aurantiacum NRRL B-8018 full assembly.</title>
        <authorList>
            <person name="Hartkoorn R.C."/>
            <person name="Beaudoing E."/>
            <person name="Hot D."/>
        </authorList>
    </citation>
    <scope>NUCLEOTIDE SEQUENCE</scope>
    <source>
        <strain evidence="3">NRRL B-8018</strain>
    </source>
</reference>
<keyword evidence="1" id="KW-0067">ATP-binding</keyword>
<keyword evidence="4" id="KW-1185">Reference proteome</keyword>
<dbReference type="KEGG" id="daur:Daura_28170"/>
<dbReference type="Proteomes" id="UP001058003">
    <property type="component" value="Chromosome"/>
</dbReference>
<dbReference type="AlphaFoldDB" id="A0A9Q9MDU9"/>
<evidence type="ECO:0000256" key="1">
    <source>
        <dbReference type="PROSITE-ProRule" id="PRU00409"/>
    </source>
</evidence>
<name>A0A9Q9MDU9_9ACTN</name>
<dbReference type="InterPro" id="IPR011761">
    <property type="entry name" value="ATP-grasp"/>
</dbReference>
<dbReference type="GO" id="GO:0005524">
    <property type="term" value="F:ATP binding"/>
    <property type="evidence" value="ECO:0007669"/>
    <property type="project" value="UniProtKB-UniRule"/>
</dbReference>
<feature type="domain" description="ATP-grasp" evidence="2">
    <location>
        <begin position="149"/>
        <end position="366"/>
    </location>
</feature>
<dbReference type="Pfam" id="PF18604">
    <property type="entry name" value="PreAtp-grasp"/>
    <property type="match status" value="1"/>
</dbReference>
<dbReference type="OrthoDB" id="581833at2"/>
<dbReference type="PROSITE" id="PS50975">
    <property type="entry name" value="ATP_GRASP"/>
    <property type="match status" value="1"/>
</dbReference>
<dbReference type="Gene3D" id="3.30.470.20">
    <property type="entry name" value="ATP-grasp fold, B domain"/>
    <property type="match status" value="1"/>
</dbReference>
<protein>
    <recommendedName>
        <fullName evidence="2">ATP-grasp domain-containing protein</fullName>
    </recommendedName>
</protein>
<dbReference type="RefSeq" id="WP_156089643.1">
    <property type="nucleotide sequence ID" value="NZ_CP073767.1"/>
</dbReference>
<keyword evidence="1" id="KW-0547">Nucleotide-binding</keyword>
<dbReference type="InterPro" id="IPR040754">
    <property type="entry name" value="PreAtp-grasp"/>
</dbReference>
<accession>A0A9Q9MDU9</accession>
<gene>
    <name evidence="3" type="ORF">Daura_28170</name>
</gene>
<dbReference type="EMBL" id="CP073767">
    <property type="protein sequence ID" value="UWZ50695.1"/>
    <property type="molecule type" value="Genomic_DNA"/>
</dbReference>
<evidence type="ECO:0000313" key="3">
    <source>
        <dbReference type="EMBL" id="UWZ50695.1"/>
    </source>
</evidence>
<organism evidence="3 4">
    <name type="scientific">Dactylosporangium aurantiacum</name>
    <dbReference type="NCBI Taxonomy" id="35754"/>
    <lineage>
        <taxon>Bacteria</taxon>
        <taxon>Bacillati</taxon>
        <taxon>Actinomycetota</taxon>
        <taxon>Actinomycetes</taxon>
        <taxon>Micromonosporales</taxon>
        <taxon>Micromonosporaceae</taxon>
        <taxon>Dactylosporangium</taxon>
    </lineage>
</organism>
<dbReference type="GO" id="GO:0046872">
    <property type="term" value="F:metal ion binding"/>
    <property type="evidence" value="ECO:0007669"/>
    <property type="project" value="InterPro"/>
</dbReference>
<evidence type="ECO:0000259" key="2">
    <source>
        <dbReference type="PROSITE" id="PS50975"/>
    </source>
</evidence>
<sequence>MSAGSARVYLANLVNTVMIEQPPPGYARAMAAVTPRKLWLAEPGDCVVTLAPCSGAFRDYVAGVTRTPPDSVDLIAPREVMPVHPADVVAERDALTRVGSRAVLVPFVLDPPALDLADRAGLSVHPYHRRPGPRTVEAVQVMNTKAGFRAVAAGLGLPVADGGFSATAADLTRDVVGFLRDHPNVIVKVNRSSNGHGTFVCEAGDGRAVIEQRIARSVAEAPARRCGWVYEEFLAFESMPSVELFVDDSGVHDFYTCDQRTRNNAWTGMVTPAAASPVLPRLADAAARIGAWLHTAGFRGYFDVDGGVVGSAYVVTEANVRRTGGTYLHQLASRLTPAGTTAHWRADVRAGATGMDFAAAVTAVRRAGLDDATAPARALLTVDTLAVDGKWRYFVVGGSDTAVAEAERILADVLGLE</sequence>
<evidence type="ECO:0000313" key="4">
    <source>
        <dbReference type="Proteomes" id="UP001058003"/>
    </source>
</evidence>
<dbReference type="SUPFAM" id="SSF56059">
    <property type="entry name" value="Glutathione synthetase ATP-binding domain-like"/>
    <property type="match status" value="1"/>
</dbReference>
<proteinExistence type="predicted"/>